<feature type="domain" description="Secretion system C-terminal sorting" evidence="6">
    <location>
        <begin position="834"/>
        <end position="902"/>
    </location>
</feature>
<dbReference type="InterPro" id="IPR017853">
    <property type="entry name" value="GH"/>
</dbReference>
<evidence type="ECO:0000256" key="2">
    <source>
        <dbReference type="ARBA" id="ARBA00022729"/>
    </source>
</evidence>
<evidence type="ECO:0000256" key="1">
    <source>
        <dbReference type="ARBA" id="ARBA00005382"/>
    </source>
</evidence>
<dbReference type="NCBIfam" id="TIGR04183">
    <property type="entry name" value="Por_Secre_tail"/>
    <property type="match status" value="1"/>
</dbReference>
<reference evidence="7 8" key="1">
    <citation type="journal article" date="2023" name="Chemosphere">
        <title>Whole genome analysis of Flavobacterium aziz-sancarii sp. nov., isolated from Ardley Island (Antarctica), revealed a rich resistome and bioremediation potential.</title>
        <authorList>
            <person name="Otur C."/>
            <person name="Okay S."/>
            <person name="Kurt-Kizildogan A."/>
        </authorList>
    </citation>
    <scope>NUCLEOTIDE SEQUENCE [LARGE SCALE GENOMIC DNA]</scope>
    <source>
        <strain evidence="7 8">AC</strain>
    </source>
</reference>
<protein>
    <submittedName>
        <fullName evidence="7">T9SS type A sorting domain-containing protein</fullName>
    </submittedName>
</protein>
<comment type="caution">
    <text evidence="7">The sequence shown here is derived from an EMBL/GenBank/DDBJ whole genome shotgun (WGS) entry which is preliminary data.</text>
</comment>
<dbReference type="PANTHER" id="PTHR11069">
    <property type="entry name" value="GLUCOSYLCERAMIDASE"/>
    <property type="match status" value="1"/>
</dbReference>
<feature type="chain" id="PRO_5046278801" evidence="4">
    <location>
        <begin position="25"/>
        <end position="904"/>
    </location>
</feature>
<keyword evidence="3" id="KW-0378">Hydrolase</keyword>
<dbReference type="RefSeq" id="WP_271336461.1">
    <property type="nucleotide sequence ID" value="NZ_JAMZNK010000021.1"/>
</dbReference>
<dbReference type="Proteomes" id="UP001212170">
    <property type="component" value="Unassembled WGS sequence"/>
</dbReference>
<dbReference type="SUPFAM" id="SSF51445">
    <property type="entry name" value="(Trans)glycosidases"/>
    <property type="match status" value="1"/>
</dbReference>
<feature type="signal peptide" evidence="4">
    <location>
        <begin position="1"/>
        <end position="24"/>
    </location>
</feature>
<keyword evidence="2 4" id="KW-0732">Signal</keyword>
<evidence type="ECO:0000259" key="6">
    <source>
        <dbReference type="Pfam" id="PF18962"/>
    </source>
</evidence>
<evidence type="ECO:0000259" key="5">
    <source>
        <dbReference type="Pfam" id="PF11790"/>
    </source>
</evidence>
<evidence type="ECO:0000256" key="3">
    <source>
        <dbReference type="ARBA" id="ARBA00022801"/>
    </source>
</evidence>
<dbReference type="PANTHER" id="PTHR11069:SF38">
    <property type="entry name" value="GLUCURONOXYLANASE XYNC"/>
    <property type="match status" value="1"/>
</dbReference>
<dbReference type="Gene3D" id="2.60.40.1180">
    <property type="entry name" value="Golgi alpha-mannosidase II"/>
    <property type="match status" value="1"/>
</dbReference>
<proteinExistence type="inferred from homology"/>
<accession>A0ABT4WDX2</accession>
<dbReference type="Pfam" id="PF11790">
    <property type="entry name" value="Glyco_hydro_cc"/>
    <property type="match status" value="1"/>
</dbReference>
<evidence type="ECO:0000313" key="7">
    <source>
        <dbReference type="EMBL" id="MDA6070646.1"/>
    </source>
</evidence>
<dbReference type="InterPro" id="IPR024655">
    <property type="entry name" value="Asl1_glyco_hydro_catalytic"/>
</dbReference>
<dbReference type="InterPro" id="IPR001139">
    <property type="entry name" value="Glyco_hydro_30"/>
</dbReference>
<dbReference type="Gene3D" id="3.20.20.80">
    <property type="entry name" value="Glycosidases"/>
    <property type="match status" value="1"/>
</dbReference>
<organism evidence="7 8">
    <name type="scientific">Flavobacterium azizsancarii</name>
    <dbReference type="NCBI Taxonomy" id="2961580"/>
    <lineage>
        <taxon>Bacteria</taxon>
        <taxon>Pseudomonadati</taxon>
        <taxon>Bacteroidota</taxon>
        <taxon>Flavobacteriia</taxon>
        <taxon>Flavobacteriales</taxon>
        <taxon>Flavobacteriaceae</taxon>
        <taxon>Flavobacterium</taxon>
    </lineage>
</organism>
<dbReference type="InterPro" id="IPR013780">
    <property type="entry name" value="Glyco_hydro_b"/>
</dbReference>
<evidence type="ECO:0000313" key="8">
    <source>
        <dbReference type="Proteomes" id="UP001212170"/>
    </source>
</evidence>
<dbReference type="Pfam" id="PF18962">
    <property type="entry name" value="Por_Secre_tail"/>
    <property type="match status" value="1"/>
</dbReference>
<sequence length="904" mass="100031">MRKLYQLSLILIAVLFTSSVEVSAQNAKVQIDKNKTYQKITGFGGFVCSPQFGYNYMSTDEIKKIWGTNSEAEYNIMRLYIPAENNWPSTLATAKLAKNDLGLKIFASPWTMPAEWKTNNSEVAVYTDANGVQQIGYLKEEHYEDYALYLNRYVTYLRDNGVELDYISIQNEPDERATYQGCIWTPVQIAAFVKNYGHLINCKVIAPESVGYSDAFSDAFLNADTMLNFEVYGVHQYGGIQSKYKEFQNYNKEIWMTEYLINWNSGGTVRDFNWGIDAFSFANSVNDALLGNVNAWIHYAAKRYYGLMGDGTNGTLDGAITKRGYILSQYAKFTTGTTRIESTWSDATAQLKGSSYINDAVDKIVLTIINPSQNTYNLTVDLPFYSVKGTKTITSQSIDMQNTAMNFAETFRPVISIEASSFITLTFEKNKEKIASQMSSKEVHYAKIENQSVTSPTFGTTYQISGKTVTFSNASPLISPNMNDANGYLKLDNRYNKFIMHVKSFTTANQGNTDNTTLYYINDNGEVKSKNYGKFNFPAGVEFDLTFDISKSVLTDGCTGVIGLRNSNYSSVLTLNLGDVYFNIADEKATEFGGIYSDDDSLLMDALQSINYVSLDFRNISGISSSQNWRAKSANKNSVFYVTANNTADNVVSAMSCQNLNLIDQGGDFNVPFGFSAVSASFSKTIAGYDVLVLPFEAHIPQGITAYTMQPSSTKITCDIIQGIIPANTPVLLSGSGTFIFNGTGNVSTPKALTVNQMNPVYIGIKAPAGSYTLKTVNNTAGFYPVTVGSEPLVSSFHFYLSEKNGYNAAALPLEFTTLGTVQNQLDDQVGFKLYPNPALEEIFVDKLSSDFDYKIFNAQGTLMNSGTLKSGNTRIKIELLPAGVYFINGINGTSTISRKFIKR</sequence>
<dbReference type="EMBL" id="JAMZNK010000021">
    <property type="protein sequence ID" value="MDA6070646.1"/>
    <property type="molecule type" value="Genomic_DNA"/>
</dbReference>
<name>A0ABT4WDX2_9FLAO</name>
<evidence type="ECO:0000256" key="4">
    <source>
        <dbReference type="SAM" id="SignalP"/>
    </source>
</evidence>
<comment type="similarity">
    <text evidence="1">Belongs to the glycosyl hydrolase 30 family.</text>
</comment>
<dbReference type="InterPro" id="IPR026444">
    <property type="entry name" value="Secre_tail"/>
</dbReference>
<gene>
    <name evidence="7" type="ORF">NJT12_13540</name>
</gene>
<keyword evidence="8" id="KW-1185">Reference proteome</keyword>
<feature type="domain" description="Asl1-like glycosyl hydrolase catalytic" evidence="5">
    <location>
        <begin position="169"/>
        <end position="262"/>
    </location>
</feature>